<keyword evidence="2" id="KW-1185">Reference proteome</keyword>
<dbReference type="PANTHER" id="PTHR37212">
    <property type="entry name" value="ACTIN PROTEIN 2/3 COMPLEX SUBUNIT-LIKE PROTEIN"/>
    <property type="match status" value="1"/>
</dbReference>
<dbReference type="Proteomes" id="UP001371456">
    <property type="component" value="Unassembled WGS sequence"/>
</dbReference>
<comment type="caution">
    <text evidence="1">The sequence shown here is derived from an EMBL/GenBank/DDBJ whole genome shotgun (WGS) entry which is preliminary data.</text>
</comment>
<organism evidence="1 2">
    <name type="scientific">Solanum bulbocastanum</name>
    <name type="common">Wild potato</name>
    <dbReference type="NCBI Taxonomy" id="147425"/>
    <lineage>
        <taxon>Eukaryota</taxon>
        <taxon>Viridiplantae</taxon>
        <taxon>Streptophyta</taxon>
        <taxon>Embryophyta</taxon>
        <taxon>Tracheophyta</taxon>
        <taxon>Spermatophyta</taxon>
        <taxon>Magnoliopsida</taxon>
        <taxon>eudicotyledons</taxon>
        <taxon>Gunneridae</taxon>
        <taxon>Pentapetalae</taxon>
        <taxon>asterids</taxon>
        <taxon>lamiids</taxon>
        <taxon>Solanales</taxon>
        <taxon>Solanaceae</taxon>
        <taxon>Solanoideae</taxon>
        <taxon>Solaneae</taxon>
        <taxon>Solanum</taxon>
    </lineage>
</organism>
<evidence type="ECO:0000313" key="1">
    <source>
        <dbReference type="EMBL" id="KAK6776430.1"/>
    </source>
</evidence>
<proteinExistence type="predicted"/>
<dbReference type="PANTHER" id="PTHR37212:SF2">
    <property type="entry name" value="ACTIN PROTEIN 2_3 COMPLEX SUBUNIT-LIKE PROTEIN"/>
    <property type="match status" value="1"/>
</dbReference>
<evidence type="ECO:0008006" key="3">
    <source>
        <dbReference type="Google" id="ProtNLM"/>
    </source>
</evidence>
<dbReference type="EMBL" id="JBANQN010000011">
    <property type="protein sequence ID" value="KAK6776430.1"/>
    <property type="molecule type" value="Genomic_DNA"/>
</dbReference>
<name>A0AAN8SXP7_SOLBU</name>
<reference evidence="1 2" key="1">
    <citation type="submission" date="2024-02" db="EMBL/GenBank/DDBJ databases">
        <title>de novo genome assembly of Solanum bulbocastanum strain 11H21.</title>
        <authorList>
            <person name="Hosaka A.J."/>
        </authorList>
    </citation>
    <scope>NUCLEOTIDE SEQUENCE [LARGE SCALE GENOMIC DNA]</scope>
    <source>
        <tissue evidence="1">Young leaves</tissue>
    </source>
</reference>
<evidence type="ECO:0000313" key="2">
    <source>
        <dbReference type="Proteomes" id="UP001371456"/>
    </source>
</evidence>
<dbReference type="AlphaFoldDB" id="A0AAN8SXP7"/>
<protein>
    <recommendedName>
        <fullName evidence="3">Coiled-coil SMC6 And NSE5 INteracting (CANIN) domain-containing protein</fullName>
    </recommendedName>
</protein>
<sequence>MTEMDEPLDFEFEEPCIVSPIVTKHKKKKVIGLDDLLSDFYQVKSDIPKKESKRAKIHKFDESDDDLDTREAELNNYVNKCQQQMNEISTDDQMPLWGLQVFGNQKAMATLTFPELSSCALLQSFMENEANSLLGIKTEEGETFLEGLLVNGWLLKLVTDHGRVEKCIGAWTFSLLLYSPKEELRAAACEFCCSVLLPKNQVDTVMFEMGWLPNHSELRRALEVYGFLLDSPSKSSSSMEIVDGDSDSAGPPHNIKYWIKYVSVCCQASAKRSVFSTAEVEDLITSVIYLFLDRQLIGLSSALKDCLHSLISFFSDDAFHLSCQKIAKSLTCRVPTDVNCLRSVESVAGLDARSKHLRSVLAFQFLVACFDDKVHDEEQILRSLISINLKDKNCDLLKMYIQLVLAENWLFCNSLLKDKPIISETWSACLRNCSCQITSTDLRSYASKVRSKASYLLQGNATRCLYPRAENSSYSESVW</sequence>
<gene>
    <name evidence="1" type="ORF">RDI58_027431</name>
</gene>
<accession>A0AAN8SXP7</accession>